<name>A0A1B7N8E8_9AGAM</name>
<dbReference type="AlphaFoldDB" id="A0A1B7N8E8"/>
<evidence type="ECO:0000313" key="1">
    <source>
        <dbReference type="EMBL" id="OAX41134.1"/>
    </source>
</evidence>
<accession>A0A1B7N8E8</accession>
<proteinExistence type="predicted"/>
<feature type="non-terminal residue" evidence="1">
    <location>
        <position position="103"/>
    </location>
</feature>
<dbReference type="Proteomes" id="UP000092154">
    <property type="component" value="Unassembled WGS sequence"/>
</dbReference>
<sequence length="103" mass="11793">MVHFERKALVPTHSSHQVYLDVVRGMLSFLRLTLRHPRVTSDVCLGLLLSFCITVWSHPSAFMWTEDLIKASDQAVLSSPSIHDHCIIDIDGDLQTCYRRPPY</sequence>
<reference evidence="1 2" key="1">
    <citation type="submission" date="2016-06" db="EMBL/GenBank/DDBJ databases">
        <title>Comparative genomics of the ectomycorrhizal sister species Rhizopogon vinicolor and Rhizopogon vesiculosus (Basidiomycota: Boletales) reveals a divergence of the mating type B locus.</title>
        <authorList>
            <consortium name="DOE Joint Genome Institute"/>
            <person name="Mujic A.B."/>
            <person name="Kuo A."/>
            <person name="Tritt A."/>
            <person name="Lipzen A."/>
            <person name="Chen C."/>
            <person name="Johnson J."/>
            <person name="Sharma A."/>
            <person name="Barry K."/>
            <person name="Grigoriev I.V."/>
            <person name="Spatafora J.W."/>
        </authorList>
    </citation>
    <scope>NUCLEOTIDE SEQUENCE [LARGE SCALE GENOMIC DNA]</scope>
    <source>
        <strain evidence="1 2">AM-OR11-026</strain>
    </source>
</reference>
<keyword evidence="2" id="KW-1185">Reference proteome</keyword>
<gene>
    <name evidence="1" type="ORF">K503DRAFT_767938</name>
</gene>
<dbReference type="InParanoid" id="A0A1B7N8E8"/>
<dbReference type="EMBL" id="KV448189">
    <property type="protein sequence ID" value="OAX41134.1"/>
    <property type="molecule type" value="Genomic_DNA"/>
</dbReference>
<evidence type="ECO:0000313" key="2">
    <source>
        <dbReference type="Proteomes" id="UP000092154"/>
    </source>
</evidence>
<organism evidence="1 2">
    <name type="scientific">Rhizopogon vinicolor AM-OR11-026</name>
    <dbReference type="NCBI Taxonomy" id="1314800"/>
    <lineage>
        <taxon>Eukaryota</taxon>
        <taxon>Fungi</taxon>
        <taxon>Dikarya</taxon>
        <taxon>Basidiomycota</taxon>
        <taxon>Agaricomycotina</taxon>
        <taxon>Agaricomycetes</taxon>
        <taxon>Agaricomycetidae</taxon>
        <taxon>Boletales</taxon>
        <taxon>Suillineae</taxon>
        <taxon>Rhizopogonaceae</taxon>
        <taxon>Rhizopogon</taxon>
    </lineage>
</organism>
<protein>
    <submittedName>
        <fullName evidence="1">Uncharacterized protein</fullName>
    </submittedName>
</protein>